<feature type="transmembrane region" description="Helical" evidence="1">
    <location>
        <begin position="1031"/>
        <end position="1053"/>
    </location>
</feature>
<feature type="transmembrane region" description="Helical" evidence="1">
    <location>
        <begin position="514"/>
        <end position="535"/>
    </location>
</feature>
<dbReference type="Gene3D" id="3.30.70.1440">
    <property type="entry name" value="Multidrug efflux transporter AcrB pore domain"/>
    <property type="match status" value="1"/>
</dbReference>
<feature type="transmembrane region" description="Helical" evidence="1">
    <location>
        <begin position="393"/>
        <end position="414"/>
    </location>
</feature>
<evidence type="ECO:0000313" key="2">
    <source>
        <dbReference type="EMBL" id="QDT22012.1"/>
    </source>
</evidence>
<name>A0A517PRM0_9PLAN</name>
<reference evidence="2 3" key="1">
    <citation type="submission" date="2019-02" db="EMBL/GenBank/DDBJ databases">
        <title>Deep-cultivation of Planctomycetes and their phenomic and genomic characterization uncovers novel biology.</title>
        <authorList>
            <person name="Wiegand S."/>
            <person name="Jogler M."/>
            <person name="Boedeker C."/>
            <person name="Pinto D."/>
            <person name="Vollmers J."/>
            <person name="Rivas-Marin E."/>
            <person name="Kohn T."/>
            <person name="Peeters S.H."/>
            <person name="Heuer A."/>
            <person name="Rast P."/>
            <person name="Oberbeckmann S."/>
            <person name="Bunk B."/>
            <person name="Jeske O."/>
            <person name="Meyerdierks A."/>
            <person name="Storesund J.E."/>
            <person name="Kallscheuer N."/>
            <person name="Luecker S."/>
            <person name="Lage O.M."/>
            <person name="Pohl T."/>
            <person name="Merkel B.J."/>
            <person name="Hornburger P."/>
            <person name="Mueller R.-W."/>
            <person name="Bruemmer F."/>
            <person name="Labrenz M."/>
            <person name="Spormann A.M."/>
            <person name="Op den Camp H."/>
            <person name="Overmann J."/>
            <person name="Amann R."/>
            <person name="Jetten M.S.M."/>
            <person name="Mascher T."/>
            <person name="Medema M.H."/>
            <person name="Devos D.P."/>
            <person name="Kaster A.-K."/>
            <person name="Ovreas L."/>
            <person name="Rohde M."/>
            <person name="Galperin M.Y."/>
            <person name="Jogler C."/>
        </authorList>
    </citation>
    <scope>NUCLEOTIDE SEQUENCE [LARGE SCALE GENOMIC DNA]</scope>
    <source>
        <strain evidence="2 3">HG66A1</strain>
    </source>
</reference>
<organism evidence="2 3">
    <name type="scientific">Gimesia chilikensis</name>
    <dbReference type="NCBI Taxonomy" id="2605989"/>
    <lineage>
        <taxon>Bacteria</taxon>
        <taxon>Pseudomonadati</taxon>
        <taxon>Planctomycetota</taxon>
        <taxon>Planctomycetia</taxon>
        <taxon>Planctomycetales</taxon>
        <taxon>Planctomycetaceae</taxon>
        <taxon>Gimesia</taxon>
    </lineage>
</organism>
<evidence type="ECO:0000256" key="1">
    <source>
        <dbReference type="SAM" id="Phobius"/>
    </source>
</evidence>
<feature type="transmembrane region" description="Helical" evidence="1">
    <location>
        <begin position="547"/>
        <end position="565"/>
    </location>
</feature>
<dbReference type="Gene3D" id="3.30.2090.10">
    <property type="entry name" value="Multidrug efflux transporter AcrB TolC docking domain, DN and DC subdomains"/>
    <property type="match status" value="2"/>
</dbReference>
<dbReference type="SUPFAM" id="SSF82693">
    <property type="entry name" value="Multidrug efflux transporter AcrB pore domain, PN1, PN2, PC1 and PC2 subdomains"/>
    <property type="match status" value="2"/>
</dbReference>
<dbReference type="PANTHER" id="PTHR32063">
    <property type="match status" value="1"/>
</dbReference>
<dbReference type="InterPro" id="IPR001036">
    <property type="entry name" value="Acrflvin-R"/>
</dbReference>
<feature type="transmembrane region" description="Helical" evidence="1">
    <location>
        <begin position="368"/>
        <end position="387"/>
    </location>
</feature>
<dbReference type="PRINTS" id="PR00702">
    <property type="entry name" value="ACRIFLAVINRP"/>
</dbReference>
<feature type="transmembrane region" description="Helical" evidence="1">
    <location>
        <begin position="598"/>
        <end position="618"/>
    </location>
</feature>
<dbReference type="SUPFAM" id="SSF82866">
    <property type="entry name" value="Multidrug efflux transporter AcrB transmembrane domain"/>
    <property type="match status" value="2"/>
</dbReference>
<feature type="transmembrane region" description="Helical" evidence="1">
    <location>
        <begin position="1003"/>
        <end position="1025"/>
    </location>
</feature>
<dbReference type="Pfam" id="PF00873">
    <property type="entry name" value="ACR_tran"/>
    <property type="match status" value="2"/>
</dbReference>
<dbReference type="OrthoDB" id="219750at2"/>
<proteinExistence type="predicted"/>
<dbReference type="Gene3D" id="3.30.70.1430">
    <property type="entry name" value="Multidrug efflux transporter AcrB pore domain"/>
    <property type="match status" value="2"/>
</dbReference>
<dbReference type="Gene3D" id="3.30.70.1320">
    <property type="entry name" value="Multidrug efflux transporter AcrB pore domain like"/>
    <property type="match status" value="1"/>
</dbReference>
<dbReference type="EMBL" id="CP036266">
    <property type="protein sequence ID" value="QDT22012.1"/>
    <property type="molecule type" value="Genomic_DNA"/>
</dbReference>
<feature type="transmembrane region" description="Helical" evidence="1">
    <location>
        <begin position="447"/>
        <end position="468"/>
    </location>
</feature>
<feature type="transmembrane region" description="Helical" evidence="1">
    <location>
        <begin position="480"/>
        <end position="502"/>
    </location>
</feature>
<keyword evidence="1" id="KW-0472">Membrane</keyword>
<sequence length="1173" mass="127705">MIHSVLDFCLRQRLLIVLLSVALLGYGWYSAQQVPIDAIPNVGENQVIVLTEWAGRSPKDVEDQITYPLSIALQAVPGSKSVRGKSMFGFSFVQVTFDDDVDFYWARSRVAEQLTTVNGSLPEGVVPTLAPDATALGQIFYYVLEPPKDMDLAELRSKQDFFIKYALQSVDGVAEVASIGGYVKQYQIEVDPDELRYHNIPLSKVIDSVKASNIDVGAKTVETGGMEFIVRGKGFIGADKTEQETIEQINSTVITVSKGVPIRISDVAQVQTGPAFRRGALDFNGHESVGGVVVMRYGENPRKVIERVQSKIDSLETELGGIKIHGVYDRSVLIDETVSTLTEALIHETIITIAVMVLFLLHIRASIIIAITLPMAVLMSFIAMKTFGVDANIMSLAGIAIAIGTMVDMGIIILENIYGSLSDWEANGSAGGPQQRLTVIRDSAAEVIPAVITAVSTTIISFLPVFFLTGRDHRLFAPLAWTKTFALVSSLIVAVIVLPMLCRIFLRSSQIPRWGQLAAGAGVGCLTAALCWFVWGDHIAEGSSLTLYAATVFAAVAGFLLGWWVTCEKIRSMEENPASRFVRFLYAGRLRMALRHKLLMLSIPAMIMVLGAGAWLGLPTVLRPLEQVVSLLGADLNEVPGYVDAKHFFTGLKSDDWIALDEGSWFYMPSLYPAASFSQTMEILQAQDTLIKEIPEVQNVLGKIGRAESALDPAPAAMVETYVMLKPRAEWREGITARQIWDEINKVATLPGVTPASPLQPIEGRVVMLQSGIKASMAIRVYGDDLEGLSKASLAVAKNLKQNHYVNAGTVNPDIVMGKPYYEFEVDREEAARYGMTTMMVNQIVSAGLGGIDVTTTVEGRERYPIQVRFERSVRKDLDDLRQVSVVTHGGDIVPLERLADVTTTWGPGAINSEDARLVAHVAFSPSGASGDLETVDEVMSALRAARENGTLTFPDGNFELQAVGSFQNQIEANRRLMWIIPTVLLVNLLIIYLSFQDLAIAAIVFSGIPVAFAGGMIAVAWMGVDMNTAVWVGFIALFGIAVDDGVVMATYIQQTLKRRSVTSIADLREAIYEAGLKRIRPCVMTTLTTIFALLPVLISQGRGADVARAMALPVLGGMLVEPFTTFIVPTIYCAYLEFKIRVGLQGHVLCQDQQQSGSQNSSFDPALTGPVS</sequence>
<keyword evidence="1" id="KW-0812">Transmembrane</keyword>
<feature type="transmembrane region" description="Helical" evidence="1">
    <location>
        <begin position="1082"/>
        <end position="1099"/>
    </location>
</feature>
<dbReference type="InterPro" id="IPR027463">
    <property type="entry name" value="AcrB_DN_DC_subdom"/>
</dbReference>
<evidence type="ECO:0000313" key="3">
    <source>
        <dbReference type="Proteomes" id="UP000320421"/>
    </source>
</evidence>
<gene>
    <name evidence="2" type="primary">cusA_4</name>
    <name evidence="2" type="ORF">HG66A1_38180</name>
</gene>
<dbReference type="PANTHER" id="PTHR32063:SF19">
    <property type="entry name" value="CATION EFFLUX SYSTEM PROTEIN CUSA"/>
    <property type="match status" value="1"/>
</dbReference>
<feature type="transmembrane region" description="Helical" evidence="1">
    <location>
        <begin position="977"/>
        <end position="996"/>
    </location>
</feature>
<dbReference type="GO" id="GO:0042910">
    <property type="term" value="F:xenobiotic transmembrane transporter activity"/>
    <property type="evidence" value="ECO:0007669"/>
    <property type="project" value="TreeGrafter"/>
</dbReference>
<dbReference type="RefSeq" id="WP_145187194.1">
    <property type="nucleotide sequence ID" value="NZ_CP036266.1"/>
</dbReference>
<accession>A0A517PRM0</accession>
<protein>
    <submittedName>
        <fullName evidence="2">Cation efflux system protein CusA</fullName>
    </submittedName>
</protein>
<dbReference type="SUPFAM" id="SSF82714">
    <property type="entry name" value="Multidrug efflux transporter AcrB TolC docking domain, DN and DC subdomains"/>
    <property type="match status" value="2"/>
</dbReference>
<dbReference type="GO" id="GO:0005886">
    <property type="term" value="C:plasma membrane"/>
    <property type="evidence" value="ECO:0007669"/>
    <property type="project" value="TreeGrafter"/>
</dbReference>
<dbReference type="Gene3D" id="1.20.1640.10">
    <property type="entry name" value="Multidrug efflux transporter AcrB transmembrane domain"/>
    <property type="match status" value="3"/>
</dbReference>
<dbReference type="AlphaFoldDB" id="A0A517PRM0"/>
<keyword evidence="3" id="KW-1185">Reference proteome</keyword>
<dbReference type="Proteomes" id="UP000320421">
    <property type="component" value="Chromosome"/>
</dbReference>
<keyword evidence="1" id="KW-1133">Transmembrane helix</keyword>
<feature type="transmembrane region" description="Helical" evidence="1">
    <location>
        <begin position="1111"/>
        <end position="1136"/>
    </location>
</feature>